<keyword evidence="2" id="KW-1185">Reference proteome</keyword>
<gene>
    <name evidence="1" type="ORF">F6X53_22755</name>
</gene>
<dbReference type="EMBL" id="VZZK01000029">
    <property type="protein sequence ID" value="KAB1076527.1"/>
    <property type="molecule type" value="Genomic_DNA"/>
</dbReference>
<name>A0A6L3SSI9_9HYPH</name>
<sequence length="114" mass="12557">MPAIDRTATPTGPTRALAWNRKVTDVMVRDFCRRLRAGEPAGDIAADHDVDITTVHKWTTHVPRTARRGPKCIVDYAHIVHVADQVGVTAAAKRLGVSVRTVERARQVVREAQA</sequence>
<evidence type="ECO:0000313" key="1">
    <source>
        <dbReference type="EMBL" id="KAB1076527.1"/>
    </source>
</evidence>
<dbReference type="AlphaFoldDB" id="A0A6L3SSI9"/>
<protein>
    <submittedName>
        <fullName evidence="1">Uncharacterized protein</fullName>
    </submittedName>
</protein>
<reference evidence="1 2" key="1">
    <citation type="submission" date="2019-09" db="EMBL/GenBank/DDBJ databases">
        <title>YIM 48816 draft genome.</title>
        <authorList>
            <person name="Jiang L."/>
        </authorList>
    </citation>
    <scope>NUCLEOTIDE SEQUENCE [LARGE SCALE GENOMIC DNA]</scope>
    <source>
        <strain evidence="1 2">YIM 48816</strain>
    </source>
</reference>
<comment type="caution">
    <text evidence="1">The sequence shown here is derived from an EMBL/GenBank/DDBJ whole genome shotgun (WGS) entry which is preliminary data.</text>
</comment>
<dbReference type="RefSeq" id="WP_151002645.1">
    <property type="nucleotide sequence ID" value="NZ_BPQY01000383.1"/>
</dbReference>
<accession>A0A6L3SSI9</accession>
<proteinExistence type="predicted"/>
<dbReference type="Proteomes" id="UP000474159">
    <property type="component" value="Unassembled WGS sequence"/>
</dbReference>
<organism evidence="1 2">
    <name type="scientific">Methylobacterium soli</name>
    <dbReference type="NCBI Taxonomy" id="553447"/>
    <lineage>
        <taxon>Bacteria</taxon>
        <taxon>Pseudomonadati</taxon>
        <taxon>Pseudomonadota</taxon>
        <taxon>Alphaproteobacteria</taxon>
        <taxon>Hyphomicrobiales</taxon>
        <taxon>Methylobacteriaceae</taxon>
        <taxon>Methylobacterium</taxon>
    </lineage>
</organism>
<evidence type="ECO:0000313" key="2">
    <source>
        <dbReference type="Proteomes" id="UP000474159"/>
    </source>
</evidence>